<proteinExistence type="predicted"/>
<dbReference type="AlphaFoldDB" id="J0CPV1"/>
<keyword evidence="3" id="KW-1185">Reference proteome</keyword>
<dbReference type="Proteomes" id="UP000006514">
    <property type="component" value="Unassembled WGS sequence"/>
</dbReference>
<protein>
    <submittedName>
        <fullName evidence="2">Uncharacterized protein</fullName>
    </submittedName>
</protein>
<gene>
    <name evidence="2" type="ORF">AURDEDRAFT_118232</name>
</gene>
<reference evidence="3" key="1">
    <citation type="journal article" date="2012" name="Science">
        <title>The Paleozoic origin of enzymatic lignin decomposition reconstructed from 31 fungal genomes.</title>
        <authorList>
            <person name="Floudas D."/>
            <person name="Binder M."/>
            <person name="Riley R."/>
            <person name="Barry K."/>
            <person name="Blanchette R.A."/>
            <person name="Henrissat B."/>
            <person name="Martinez A.T."/>
            <person name="Otillar R."/>
            <person name="Spatafora J.W."/>
            <person name="Yadav J.S."/>
            <person name="Aerts A."/>
            <person name="Benoit I."/>
            <person name="Boyd A."/>
            <person name="Carlson A."/>
            <person name="Copeland A."/>
            <person name="Coutinho P.M."/>
            <person name="de Vries R.P."/>
            <person name="Ferreira P."/>
            <person name="Findley K."/>
            <person name="Foster B."/>
            <person name="Gaskell J."/>
            <person name="Glotzer D."/>
            <person name="Gorecki P."/>
            <person name="Heitman J."/>
            <person name="Hesse C."/>
            <person name="Hori C."/>
            <person name="Igarashi K."/>
            <person name="Jurgens J.A."/>
            <person name="Kallen N."/>
            <person name="Kersten P."/>
            <person name="Kohler A."/>
            <person name="Kuees U."/>
            <person name="Kumar T.K.A."/>
            <person name="Kuo A."/>
            <person name="LaButti K."/>
            <person name="Larrondo L.F."/>
            <person name="Lindquist E."/>
            <person name="Ling A."/>
            <person name="Lombard V."/>
            <person name="Lucas S."/>
            <person name="Lundell T."/>
            <person name="Martin R."/>
            <person name="McLaughlin D.J."/>
            <person name="Morgenstern I."/>
            <person name="Morin E."/>
            <person name="Murat C."/>
            <person name="Nagy L.G."/>
            <person name="Nolan M."/>
            <person name="Ohm R.A."/>
            <person name="Patyshakuliyeva A."/>
            <person name="Rokas A."/>
            <person name="Ruiz-Duenas F.J."/>
            <person name="Sabat G."/>
            <person name="Salamov A."/>
            <person name="Samejima M."/>
            <person name="Schmutz J."/>
            <person name="Slot J.C."/>
            <person name="St John F."/>
            <person name="Stenlid J."/>
            <person name="Sun H."/>
            <person name="Sun S."/>
            <person name="Syed K."/>
            <person name="Tsang A."/>
            <person name="Wiebenga A."/>
            <person name="Young D."/>
            <person name="Pisabarro A."/>
            <person name="Eastwood D.C."/>
            <person name="Martin F."/>
            <person name="Cullen D."/>
            <person name="Grigoriev I.V."/>
            <person name="Hibbett D.S."/>
        </authorList>
    </citation>
    <scope>NUCLEOTIDE SEQUENCE [LARGE SCALE GENOMIC DNA]</scope>
    <source>
        <strain evidence="3">TFB10046</strain>
    </source>
</reference>
<evidence type="ECO:0000313" key="3">
    <source>
        <dbReference type="Proteomes" id="UP000006514"/>
    </source>
</evidence>
<dbReference type="InParanoid" id="J0CPV1"/>
<evidence type="ECO:0000313" key="2">
    <source>
        <dbReference type="EMBL" id="EJD32219.1"/>
    </source>
</evidence>
<organism evidence="2 3">
    <name type="scientific">Auricularia subglabra (strain TFB-10046 / SS5)</name>
    <name type="common">White-rot fungus</name>
    <name type="synonym">Auricularia delicata (strain TFB10046)</name>
    <dbReference type="NCBI Taxonomy" id="717982"/>
    <lineage>
        <taxon>Eukaryota</taxon>
        <taxon>Fungi</taxon>
        <taxon>Dikarya</taxon>
        <taxon>Basidiomycota</taxon>
        <taxon>Agaricomycotina</taxon>
        <taxon>Agaricomycetes</taxon>
        <taxon>Auriculariales</taxon>
        <taxon>Auriculariaceae</taxon>
        <taxon>Auricularia</taxon>
    </lineage>
</organism>
<dbReference type="KEGG" id="adl:AURDEDRAFT_118232"/>
<sequence length="101" mass="10824">MPSGAAPVHGLARRPRVFPFWSATCPVQNARSSPRVAQPLFPLQPTVPRRILLPAPLVSLLVRGSASVRQAGSAFRGAGAARYKSPAQARTPNAFSRRSRP</sequence>
<feature type="region of interest" description="Disordered" evidence="1">
    <location>
        <begin position="75"/>
        <end position="101"/>
    </location>
</feature>
<accession>J0CPV1</accession>
<dbReference type="EMBL" id="JH689204">
    <property type="protein sequence ID" value="EJD32219.1"/>
    <property type="molecule type" value="Genomic_DNA"/>
</dbReference>
<evidence type="ECO:0000256" key="1">
    <source>
        <dbReference type="SAM" id="MobiDB-lite"/>
    </source>
</evidence>
<feature type="compositionally biased region" description="Polar residues" evidence="1">
    <location>
        <begin position="88"/>
        <end position="101"/>
    </location>
</feature>
<name>J0CPV1_AURST</name>